<sequence length="251" mass="26664">MRQLRLLILGGTSEASALARALAGDARVAPLLSLAGRTKAPVTPPVPFRVGGFGGPAGLAAYLEAERFDLMIDATHPFADRIKRNAVEAAGLAGVPLLAIRRPEWRPQPGDRWTIVPDMAAAAAALGNDPKRVFLTIGQKELAPFREAPVHTYVIRSVDPPDPGHLPPNAVVIIARGPFDEPSERALLDGHRIDVIVTKNSGGTATEAKLAAARALRIPVVMVARPAHPDAETVDTAEQALAWLEARVRQA</sequence>
<proteinExistence type="predicted"/>
<evidence type="ECO:0000313" key="4">
    <source>
        <dbReference type="EMBL" id="MEJ8572285.1"/>
    </source>
</evidence>
<gene>
    <name evidence="4" type="ORF">V3328_12420</name>
</gene>
<protein>
    <submittedName>
        <fullName evidence="4">Cobalt-precorrin-6A reductase</fullName>
        <ecNumber evidence="4">1.3.1.106</ecNumber>
    </submittedName>
</protein>
<evidence type="ECO:0000256" key="2">
    <source>
        <dbReference type="ARBA" id="ARBA00022573"/>
    </source>
</evidence>
<dbReference type="PANTHER" id="PTHR36925:SF1">
    <property type="entry name" value="COBALT-PRECORRIN-6A REDUCTASE"/>
    <property type="match status" value="1"/>
</dbReference>
<dbReference type="AlphaFoldDB" id="A0AAW9RVI3"/>
<organism evidence="4 5">
    <name type="scientific">Microbaculum marinum</name>
    <dbReference type="NCBI Taxonomy" id="1764581"/>
    <lineage>
        <taxon>Bacteria</taxon>
        <taxon>Pseudomonadati</taxon>
        <taxon>Pseudomonadota</taxon>
        <taxon>Alphaproteobacteria</taxon>
        <taxon>Hyphomicrobiales</taxon>
        <taxon>Tepidamorphaceae</taxon>
        <taxon>Microbaculum</taxon>
    </lineage>
</organism>
<comment type="caution">
    <text evidence="4">The sequence shown here is derived from an EMBL/GenBank/DDBJ whole genome shotgun (WGS) entry which is preliminary data.</text>
</comment>
<dbReference type="NCBIfam" id="NF005968">
    <property type="entry name" value="PRK08057.1-2"/>
    <property type="match status" value="1"/>
</dbReference>
<dbReference type="PANTHER" id="PTHR36925">
    <property type="entry name" value="COBALT-PRECORRIN-6A REDUCTASE"/>
    <property type="match status" value="1"/>
</dbReference>
<keyword evidence="2" id="KW-0169">Cobalamin biosynthesis</keyword>
<keyword evidence="5" id="KW-1185">Reference proteome</keyword>
<accession>A0AAW9RVI3</accession>
<dbReference type="RefSeq" id="WP_340329974.1">
    <property type="nucleotide sequence ID" value="NZ_JAZHOF010000004.1"/>
</dbReference>
<keyword evidence="3 4" id="KW-0560">Oxidoreductase</keyword>
<reference evidence="4 5" key="1">
    <citation type="submission" date="2024-02" db="EMBL/GenBank/DDBJ databases">
        <title>Genome analysis and characterization of Microbaculum marinisediminis sp. nov., isolated from marine sediment.</title>
        <authorList>
            <person name="Du Z.-J."/>
            <person name="Ye Y.-Q."/>
            <person name="Zhang Z.-R."/>
            <person name="Yuan S.-M."/>
            <person name="Zhang X.-Y."/>
        </authorList>
    </citation>
    <scope>NUCLEOTIDE SEQUENCE [LARGE SCALE GENOMIC DNA]</scope>
    <source>
        <strain evidence="4 5">SDUM1044001</strain>
    </source>
</reference>
<evidence type="ECO:0000256" key="3">
    <source>
        <dbReference type="ARBA" id="ARBA00023002"/>
    </source>
</evidence>
<comment type="pathway">
    <text evidence="1">Cofactor biosynthesis; adenosylcobalamin biosynthesis.</text>
</comment>
<dbReference type="GO" id="GO:0009236">
    <property type="term" value="P:cobalamin biosynthetic process"/>
    <property type="evidence" value="ECO:0007669"/>
    <property type="project" value="UniProtKB-KW"/>
</dbReference>
<evidence type="ECO:0000313" key="5">
    <source>
        <dbReference type="Proteomes" id="UP001378188"/>
    </source>
</evidence>
<dbReference type="Pfam" id="PF02571">
    <property type="entry name" value="CbiJ"/>
    <property type="match status" value="1"/>
</dbReference>
<dbReference type="PROSITE" id="PS51014">
    <property type="entry name" value="COBK_CBIJ"/>
    <property type="match status" value="1"/>
</dbReference>
<dbReference type="NCBIfam" id="TIGR00715">
    <property type="entry name" value="precor6x_red"/>
    <property type="match status" value="1"/>
</dbReference>
<dbReference type="EMBL" id="JAZHOF010000004">
    <property type="protein sequence ID" value="MEJ8572285.1"/>
    <property type="molecule type" value="Genomic_DNA"/>
</dbReference>
<dbReference type="Proteomes" id="UP001378188">
    <property type="component" value="Unassembled WGS sequence"/>
</dbReference>
<dbReference type="EC" id="1.3.1.106" evidence="4"/>
<dbReference type="GO" id="GO:0016994">
    <property type="term" value="F:precorrin-6A reductase activity"/>
    <property type="evidence" value="ECO:0007669"/>
    <property type="project" value="InterPro"/>
</dbReference>
<dbReference type="InterPro" id="IPR003723">
    <property type="entry name" value="Precorrin-6x_reduct"/>
</dbReference>
<evidence type="ECO:0000256" key="1">
    <source>
        <dbReference type="ARBA" id="ARBA00004953"/>
    </source>
</evidence>
<name>A0AAW9RVI3_9HYPH</name>